<dbReference type="EMBL" id="LSTO01000001">
    <property type="protein sequence ID" value="OWW21801.1"/>
    <property type="molecule type" value="Genomic_DNA"/>
</dbReference>
<name>A0A254TGL5_9BURK</name>
<protein>
    <submittedName>
        <fullName evidence="6">Taurine ABC transporter substrate-binding protein</fullName>
    </submittedName>
</protein>
<feature type="domain" description="Solute-binding protein family 3/N-terminal" evidence="5">
    <location>
        <begin position="34"/>
        <end position="266"/>
    </location>
</feature>
<dbReference type="Pfam" id="PF13379">
    <property type="entry name" value="NMT1_2"/>
    <property type="match status" value="1"/>
</dbReference>
<reference evidence="6 7" key="1">
    <citation type="submission" date="2016-02" db="EMBL/GenBank/DDBJ databases">
        <authorList>
            <person name="Wen L."/>
            <person name="He K."/>
            <person name="Yang H."/>
        </authorList>
    </citation>
    <scope>NUCLEOTIDE SEQUENCE [LARGE SCALE GENOMIC DNA]</scope>
    <source>
        <strain evidence="6 7">TSA40</strain>
    </source>
</reference>
<comment type="similarity">
    <text evidence="2">Belongs to the bacterial solute-binding protein SsuA/TauA family.</text>
</comment>
<keyword evidence="7" id="KW-1185">Reference proteome</keyword>
<dbReference type="Gene3D" id="3.40.190.10">
    <property type="entry name" value="Periplasmic binding protein-like II"/>
    <property type="match status" value="2"/>
</dbReference>
<dbReference type="PANTHER" id="PTHR30024">
    <property type="entry name" value="ALIPHATIC SULFONATES-BINDING PROTEIN-RELATED"/>
    <property type="match status" value="1"/>
</dbReference>
<dbReference type="OrthoDB" id="286202at2"/>
<proteinExistence type="inferred from homology"/>
<dbReference type="RefSeq" id="WP_088708644.1">
    <property type="nucleotide sequence ID" value="NZ_LSTO01000001.1"/>
</dbReference>
<feature type="signal peptide" evidence="4">
    <location>
        <begin position="1"/>
        <end position="23"/>
    </location>
</feature>
<dbReference type="Proteomes" id="UP000197535">
    <property type="component" value="Unassembled WGS sequence"/>
</dbReference>
<evidence type="ECO:0000256" key="3">
    <source>
        <dbReference type="ARBA" id="ARBA00022729"/>
    </source>
</evidence>
<gene>
    <name evidence="6" type="ORF">AYR66_22195</name>
</gene>
<dbReference type="SUPFAM" id="SSF53850">
    <property type="entry name" value="Periplasmic binding protein-like II"/>
    <property type="match status" value="1"/>
</dbReference>
<evidence type="ECO:0000259" key="5">
    <source>
        <dbReference type="SMART" id="SM00062"/>
    </source>
</evidence>
<dbReference type="GO" id="GO:0042597">
    <property type="term" value="C:periplasmic space"/>
    <property type="evidence" value="ECO:0007669"/>
    <property type="project" value="UniProtKB-SubCell"/>
</dbReference>
<dbReference type="PANTHER" id="PTHR30024:SF47">
    <property type="entry name" value="TAURINE-BINDING PERIPLASMIC PROTEIN"/>
    <property type="match status" value="1"/>
</dbReference>
<accession>A0A254TGL5</accession>
<evidence type="ECO:0000256" key="1">
    <source>
        <dbReference type="ARBA" id="ARBA00004418"/>
    </source>
</evidence>
<evidence type="ECO:0000256" key="2">
    <source>
        <dbReference type="ARBA" id="ARBA00010742"/>
    </source>
</evidence>
<keyword evidence="3 4" id="KW-0732">Signal</keyword>
<feature type="chain" id="PRO_5012490878" evidence="4">
    <location>
        <begin position="24"/>
        <end position="344"/>
    </location>
</feature>
<organism evidence="6 7">
    <name type="scientific">Noviherbaspirillum denitrificans</name>
    <dbReference type="NCBI Taxonomy" id="1968433"/>
    <lineage>
        <taxon>Bacteria</taxon>
        <taxon>Pseudomonadati</taxon>
        <taxon>Pseudomonadota</taxon>
        <taxon>Betaproteobacteria</taxon>
        <taxon>Burkholderiales</taxon>
        <taxon>Oxalobacteraceae</taxon>
        <taxon>Noviherbaspirillum</taxon>
    </lineage>
</organism>
<comment type="caution">
    <text evidence="6">The sequence shown here is derived from an EMBL/GenBank/DDBJ whole genome shotgun (WGS) entry which is preliminary data.</text>
</comment>
<evidence type="ECO:0000313" key="7">
    <source>
        <dbReference type="Proteomes" id="UP000197535"/>
    </source>
</evidence>
<dbReference type="AlphaFoldDB" id="A0A254TGL5"/>
<comment type="subcellular location">
    <subcellularLocation>
        <location evidence="1">Periplasm</location>
    </subcellularLocation>
</comment>
<sequence length="344" mass="36908">MKSKIIVKAGALFAAALSLLTAAAVVQAETAPAEVRFAYAGGPRVWILGKADKSFDKAFGAPVKWIPFASGSDVLSLFAAKEIDIARFGGSPAVSGIARKLPIEIIGVPEIIATSERLISRKSKAINGVKDLEGKTVAYPPNSTAQYALELAIKVNQVDKSKVKLVPLKPAEQVAAWKRGDIDAAYVWGPFSQQLEAEGGQEIFVTRQLQKDGYLVYNNFAVRKEFAEKYPQLVAKFLRVHQEKVDQYKKDPEGSVQIVAKHLDLPIDTVRSVLVGLEYPSIADQLTPAFAGDGTTTPNSAIARAAKDTAVFLAGIGELRKADIPDSFAPAINTSYLKAAAALK</sequence>
<evidence type="ECO:0000313" key="6">
    <source>
        <dbReference type="EMBL" id="OWW21801.1"/>
    </source>
</evidence>
<dbReference type="GO" id="GO:0042918">
    <property type="term" value="P:alkanesulfonate transmembrane transport"/>
    <property type="evidence" value="ECO:0007669"/>
    <property type="project" value="TreeGrafter"/>
</dbReference>
<dbReference type="SMART" id="SM00062">
    <property type="entry name" value="PBPb"/>
    <property type="match status" value="1"/>
</dbReference>
<evidence type="ECO:0000256" key="4">
    <source>
        <dbReference type="SAM" id="SignalP"/>
    </source>
</evidence>
<dbReference type="InterPro" id="IPR001638">
    <property type="entry name" value="Solute-binding_3/MltF_N"/>
</dbReference>